<dbReference type="InterPro" id="IPR013783">
    <property type="entry name" value="Ig-like_fold"/>
</dbReference>
<dbReference type="OrthoDB" id="10039395at2759"/>
<dbReference type="InterPro" id="IPR036179">
    <property type="entry name" value="Ig-like_dom_sf"/>
</dbReference>
<dbReference type="EMBL" id="LRGB01001348">
    <property type="protein sequence ID" value="KZS12974.1"/>
    <property type="molecule type" value="Genomic_DNA"/>
</dbReference>
<keyword evidence="2 4" id="KW-0472">Membrane</keyword>
<comment type="subcellular location">
    <subcellularLocation>
        <location evidence="1">Membrane</location>
        <topology evidence="1">Single-pass membrane protein</topology>
    </subcellularLocation>
</comment>
<dbReference type="PANTHER" id="PTHR23278">
    <property type="entry name" value="SIDESTEP PROTEIN"/>
    <property type="match status" value="1"/>
</dbReference>
<comment type="caution">
    <text evidence="7">The sequence shown here is derived from an EMBL/GenBank/DDBJ whole genome shotgun (WGS) entry which is preliminary data.</text>
</comment>
<dbReference type="InterPro" id="IPR013162">
    <property type="entry name" value="CD80_C2-set"/>
</dbReference>
<dbReference type="GO" id="GO:0016020">
    <property type="term" value="C:membrane"/>
    <property type="evidence" value="ECO:0007669"/>
    <property type="project" value="UniProtKB-SubCell"/>
</dbReference>
<evidence type="ECO:0000256" key="2">
    <source>
        <dbReference type="ARBA" id="ARBA00023136"/>
    </source>
</evidence>
<feature type="domain" description="Ig-like" evidence="5">
    <location>
        <begin position="483"/>
        <end position="569"/>
    </location>
</feature>
<gene>
    <name evidence="7" type="ORF">APZ42_022237</name>
</gene>
<dbReference type="CDD" id="cd00063">
    <property type="entry name" value="FN3"/>
    <property type="match status" value="1"/>
</dbReference>
<dbReference type="Pfam" id="PF08205">
    <property type="entry name" value="C2-set_2"/>
    <property type="match status" value="1"/>
</dbReference>
<evidence type="ECO:0000313" key="7">
    <source>
        <dbReference type="EMBL" id="KZS12974.1"/>
    </source>
</evidence>
<dbReference type="SMART" id="SM00408">
    <property type="entry name" value="IGc2"/>
    <property type="match status" value="2"/>
</dbReference>
<keyword evidence="4" id="KW-0812">Transmembrane</keyword>
<dbReference type="SMART" id="SM00409">
    <property type="entry name" value="IG"/>
    <property type="match status" value="3"/>
</dbReference>
<dbReference type="Gene3D" id="2.60.40.10">
    <property type="entry name" value="Immunoglobulins"/>
    <property type="match status" value="4"/>
</dbReference>
<dbReference type="SUPFAM" id="SSF49265">
    <property type="entry name" value="Fibronectin type III"/>
    <property type="match status" value="1"/>
</dbReference>
<keyword evidence="8" id="KW-1185">Reference proteome</keyword>
<evidence type="ECO:0000259" key="6">
    <source>
        <dbReference type="PROSITE" id="PS50853"/>
    </source>
</evidence>
<proteinExistence type="predicted"/>
<feature type="domain" description="Ig-like" evidence="5">
    <location>
        <begin position="374"/>
        <end position="469"/>
    </location>
</feature>
<dbReference type="SUPFAM" id="SSF48726">
    <property type="entry name" value="Immunoglobulin"/>
    <property type="match status" value="4"/>
</dbReference>
<keyword evidence="3" id="KW-1015">Disulfide bond</keyword>
<protein>
    <submittedName>
        <fullName evidence="7">Putative Hemicentin-1</fullName>
    </submittedName>
</protein>
<dbReference type="AlphaFoldDB" id="A0A164W5R2"/>
<dbReference type="PROSITE" id="PS50835">
    <property type="entry name" value="IG_LIKE"/>
    <property type="match status" value="3"/>
</dbReference>
<dbReference type="InterPro" id="IPR003598">
    <property type="entry name" value="Ig_sub2"/>
</dbReference>
<name>A0A164W5R2_9CRUS</name>
<dbReference type="InterPro" id="IPR007110">
    <property type="entry name" value="Ig-like_dom"/>
</dbReference>
<sequence>MCANSFSRQTSLQTWYDFSVVSAGSPKQISVIVKGDRLGNAAVPGLAAIDIPFHNRLPKFISSLKNSTLSSTSSSQSPSNPTTVLGASAPSSKLFTWEDTRDDLLGCHIARTDFTFDQDVRFRLWYTTHCSSLSIAISLSVSHFNSCCWCNSRDIAVHSNQATSTMMDRHESRALLAQLVIVLLVAVLATEDEPNLQMEMGTQANLQLVKTLQSCVDHHSKCLSNLFYSFTFTKDVHIEVLMHLHYFHYAAIKLETVTVLRGRTAVLPCDITPPTLDSLYLVLWYKNDSDFPIYKSTTSRETVVQNILVIPKLERRHLHAILRCQASNYYFVRNETLPYAVQPYWHQKQHLSSHQWQNQHTIISNVQLDLNLRPLWVLITGAEKPLSAGKSYTFECVTGGSRPSVNLRWYLHSVQQPAKERVTMDGSNTTSILKLIPTAQDHDAELICSAVNPLLVAGNGSFGINASVSSIETHRKLTVHYAPIAELELGRNLKPDSIVEGNDIYFECRIKSNPPPHRFVWTHEGNNIKENASAGVIITEQSLVIRRVSRSHSGRYSCGAVNTEGTGISNIVHLLVMFLPVCHPGQKILYGVVKQETVVVHCQTDAIPPAFSYRWSFNTSSTDVNDLQENQMFQTTAPNDVSTDTGSTSVLSYSPQSDRDYGNLVCWARNAVGEQREPCVYRIFAGVRPDPPSNCSVLNQTADAVEVWCRPGFDGGHPQLFQFEIFDTQSAVLLYNKSGRYPHLRVGNLESGVKLFIQISSYNRRGRSALVPLEAYTIKIAEKQTVIMETMYWASMMGIIGGVSASILIVCIVVAVTVKLRRQNNHAHEERNPNKIDKRVTTMTTSTDYHQHEVDDPDIIINSNSVQEQRLTHYQDGSLTFTQQNVTKARESRSIQRDYGNQLDKPVDRDSLNESVVVSQHRNNGYHHQSARGTMEMIIVKSPHRPKQNVRFATVDGRHQFS</sequence>
<dbReference type="CDD" id="cd00096">
    <property type="entry name" value="Ig"/>
    <property type="match status" value="1"/>
</dbReference>
<dbReference type="InterPro" id="IPR003961">
    <property type="entry name" value="FN3_dom"/>
</dbReference>
<dbReference type="InterPro" id="IPR003599">
    <property type="entry name" value="Ig_sub"/>
</dbReference>
<reference evidence="7 8" key="1">
    <citation type="submission" date="2016-03" db="EMBL/GenBank/DDBJ databases">
        <title>EvidentialGene: Evidence-directed Construction of Genes on Genomes.</title>
        <authorList>
            <person name="Gilbert D.G."/>
            <person name="Choi J.-H."/>
            <person name="Mockaitis K."/>
            <person name="Colbourne J."/>
            <person name="Pfrender M."/>
        </authorList>
    </citation>
    <scope>NUCLEOTIDE SEQUENCE [LARGE SCALE GENOMIC DNA]</scope>
    <source>
        <strain evidence="7 8">Xinb3</strain>
        <tissue evidence="7">Complete organism</tissue>
    </source>
</reference>
<evidence type="ECO:0000259" key="5">
    <source>
        <dbReference type="PROSITE" id="PS50835"/>
    </source>
</evidence>
<dbReference type="Proteomes" id="UP000076858">
    <property type="component" value="Unassembled WGS sequence"/>
</dbReference>
<dbReference type="Pfam" id="PF13927">
    <property type="entry name" value="Ig_3"/>
    <property type="match status" value="1"/>
</dbReference>
<dbReference type="InterPro" id="IPR036116">
    <property type="entry name" value="FN3_sf"/>
</dbReference>
<dbReference type="PANTHER" id="PTHR23278:SF19">
    <property type="entry name" value="OBSCURIN"/>
    <property type="match status" value="1"/>
</dbReference>
<feature type="transmembrane region" description="Helical" evidence="4">
    <location>
        <begin position="792"/>
        <end position="818"/>
    </location>
</feature>
<evidence type="ECO:0000313" key="8">
    <source>
        <dbReference type="Proteomes" id="UP000076858"/>
    </source>
</evidence>
<dbReference type="PROSITE" id="PS50853">
    <property type="entry name" value="FN3"/>
    <property type="match status" value="1"/>
</dbReference>
<organism evidence="7 8">
    <name type="scientific">Daphnia magna</name>
    <dbReference type="NCBI Taxonomy" id="35525"/>
    <lineage>
        <taxon>Eukaryota</taxon>
        <taxon>Metazoa</taxon>
        <taxon>Ecdysozoa</taxon>
        <taxon>Arthropoda</taxon>
        <taxon>Crustacea</taxon>
        <taxon>Branchiopoda</taxon>
        <taxon>Diplostraca</taxon>
        <taxon>Cladocera</taxon>
        <taxon>Anomopoda</taxon>
        <taxon>Daphniidae</taxon>
        <taxon>Daphnia</taxon>
    </lineage>
</organism>
<evidence type="ECO:0000256" key="4">
    <source>
        <dbReference type="SAM" id="Phobius"/>
    </source>
</evidence>
<dbReference type="STRING" id="35525.A0A164W5R2"/>
<evidence type="ECO:0000256" key="1">
    <source>
        <dbReference type="ARBA" id="ARBA00004167"/>
    </source>
</evidence>
<feature type="domain" description="Fibronectin type-III" evidence="6">
    <location>
        <begin position="691"/>
        <end position="783"/>
    </location>
</feature>
<accession>A0A164W5R2</accession>
<keyword evidence="4" id="KW-1133">Transmembrane helix</keyword>
<feature type="domain" description="Ig-like" evidence="5">
    <location>
        <begin position="584"/>
        <end position="670"/>
    </location>
</feature>
<evidence type="ECO:0000256" key="3">
    <source>
        <dbReference type="ARBA" id="ARBA00023157"/>
    </source>
</evidence>